<dbReference type="AlphaFoldDB" id="A0A1I7XJE1"/>
<dbReference type="WBParaSite" id="Hba_17441">
    <property type="protein sequence ID" value="Hba_17441"/>
    <property type="gene ID" value="Hba_17441"/>
</dbReference>
<evidence type="ECO:0000313" key="2">
    <source>
        <dbReference type="WBParaSite" id="Hba_17441"/>
    </source>
</evidence>
<protein>
    <submittedName>
        <fullName evidence="2">Uncharacterized protein</fullName>
    </submittedName>
</protein>
<dbReference type="Proteomes" id="UP000095283">
    <property type="component" value="Unplaced"/>
</dbReference>
<name>A0A1I7XJE1_HETBA</name>
<proteinExistence type="predicted"/>
<sequence>MVLLFDPFLNVLYSFWEGNMNRSKASYLSRLDKDITTLSREHGHRVRWSYIQGIRGEASLPKSVNDGLMSKEVDTMDDSPCTTRAMSNSRFMFTFKSDSYPS</sequence>
<keyword evidence="1" id="KW-1185">Reference proteome</keyword>
<reference evidence="2" key="1">
    <citation type="submission" date="2016-11" db="UniProtKB">
        <authorList>
            <consortium name="WormBaseParasite"/>
        </authorList>
    </citation>
    <scope>IDENTIFICATION</scope>
</reference>
<evidence type="ECO:0000313" key="1">
    <source>
        <dbReference type="Proteomes" id="UP000095283"/>
    </source>
</evidence>
<accession>A0A1I7XJE1</accession>
<organism evidence="1 2">
    <name type="scientific">Heterorhabditis bacteriophora</name>
    <name type="common">Entomopathogenic nematode worm</name>
    <dbReference type="NCBI Taxonomy" id="37862"/>
    <lineage>
        <taxon>Eukaryota</taxon>
        <taxon>Metazoa</taxon>
        <taxon>Ecdysozoa</taxon>
        <taxon>Nematoda</taxon>
        <taxon>Chromadorea</taxon>
        <taxon>Rhabditida</taxon>
        <taxon>Rhabditina</taxon>
        <taxon>Rhabditomorpha</taxon>
        <taxon>Strongyloidea</taxon>
        <taxon>Heterorhabditidae</taxon>
        <taxon>Heterorhabditis</taxon>
    </lineage>
</organism>